<dbReference type="InterPro" id="IPR016166">
    <property type="entry name" value="FAD-bd_PCMH"/>
</dbReference>
<dbReference type="GO" id="GO:0071949">
    <property type="term" value="F:FAD binding"/>
    <property type="evidence" value="ECO:0007669"/>
    <property type="project" value="InterPro"/>
</dbReference>
<dbReference type="Proteomes" id="UP001303115">
    <property type="component" value="Unassembled WGS sequence"/>
</dbReference>
<feature type="signal peptide" evidence="4">
    <location>
        <begin position="1"/>
        <end position="18"/>
    </location>
</feature>
<keyword evidence="2" id="KW-0560">Oxidoreductase</keyword>
<dbReference type="Pfam" id="PF08031">
    <property type="entry name" value="BBE"/>
    <property type="match status" value="1"/>
</dbReference>
<reference evidence="7" key="1">
    <citation type="journal article" date="2023" name="Mol. Phylogenet. Evol.">
        <title>Genome-scale phylogeny and comparative genomics of the fungal order Sordariales.</title>
        <authorList>
            <person name="Hensen N."/>
            <person name="Bonometti L."/>
            <person name="Westerberg I."/>
            <person name="Brannstrom I.O."/>
            <person name="Guillou S."/>
            <person name="Cros-Aarteil S."/>
            <person name="Calhoun S."/>
            <person name="Haridas S."/>
            <person name="Kuo A."/>
            <person name="Mondo S."/>
            <person name="Pangilinan J."/>
            <person name="Riley R."/>
            <person name="LaButti K."/>
            <person name="Andreopoulos B."/>
            <person name="Lipzen A."/>
            <person name="Chen C."/>
            <person name="Yan M."/>
            <person name="Daum C."/>
            <person name="Ng V."/>
            <person name="Clum A."/>
            <person name="Steindorff A."/>
            <person name="Ohm R.A."/>
            <person name="Martin F."/>
            <person name="Silar P."/>
            <person name="Natvig D.O."/>
            <person name="Lalanne C."/>
            <person name="Gautier V."/>
            <person name="Ament-Velasquez S.L."/>
            <person name="Kruys A."/>
            <person name="Hutchinson M.I."/>
            <person name="Powell A.J."/>
            <person name="Barry K."/>
            <person name="Miller A.N."/>
            <person name="Grigoriev I.V."/>
            <person name="Debuchy R."/>
            <person name="Gladieux P."/>
            <person name="Hiltunen Thoren M."/>
            <person name="Johannesson H."/>
        </authorList>
    </citation>
    <scope>NUCLEOTIDE SEQUENCE [LARGE SCALE GENOMIC DNA]</scope>
    <source>
        <strain evidence="7">CBS 284.82</strain>
    </source>
</reference>
<evidence type="ECO:0000256" key="1">
    <source>
        <dbReference type="ARBA" id="ARBA00005466"/>
    </source>
</evidence>
<feature type="domain" description="FAD-binding PCMH-type" evidence="5">
    <location>
        <begin position="149"/>
        <end position="330"/>
    </location>
</feature>
<dbReference type="InterPro" id="IPR006094">
    <property type="entry name" value="Oxid_FAD_bind_N"/>
</dbReference>
<evidence type="ECO:0000259" key="5">
    <source>
        <dbReference type="PROSITE" id="PS51387"/>
    </source>
</evidence>
<dbReference type="InterPro" id="IPR016169">
    <property type="entry name" value="FAD-bd_PCMH_sub2"/>
</dbReference>
<feature type="region of interest" description="Disordered" evidence="3">
    <location>
        <begin position="49"/>
        <end position="68"/>
    </location>
</feature>
<keyword evidence="7" id="KW-1185">Reference proteome</keyword>
<proteinExistence type="inferred from homology"/>
<sequence length="624" mass="66340">MYSIPFLLAVARVSVVQAVVASSRDGSSETQLTPDAIGDFPAVAFGNVHPTSSTTRPRCKAFPGDSSWPRESEWSRLNNTLGGALIHPLPPGSVCYSTSSNFNAEACSFLLRNASRTTFYQDDPVTILTQWPQGNTCLVSQNPSGNCTQGGYPVYVVNATSVKHVQAAVNFARNKNVRLVVKNTGHDSGGRNTGAGSLSIWTHYLKGFGFLPNYQQPGGNYRGPAARVGAGLQVWEAFAHAERYNVSLPAASCLTVGSYGGWITGGGHSPLSSTFGLGVDQVLSLQVVTADGRYVTANPQANQDLFFAMRGGGGSTYGVVTSAIVKAHPQINLTIASFSFTVANTTSTTPGPSVTIADIETFWKGFNEVFAFGIPTVDAGGYLWTNGIQLGSNSYQMQVQAQMPGLTPIEAASFVQPLLDTLNKLGIPVAITAPTTQVYSSQTGSRGVAPGNGYFASRLFPRSTFENATLFAAAMKAARATVEAGYVFHGLNMAPTLKVAGYPAPAGLNPIWRDVVMHADVFTGANMGALTSAEGAAVQRRLNGYMDALRVATPGGGAYFNEADILEPNWQTSFFGVNYDKLVQVKHERDPWHVFWAPTTPGSEAWAVQASSELPTQNGRLCRV</sequence>
<organism evidence="6 7">
    <name type="scientific">Parachaetomium inaequale</name>
    <dbReference type="NCBI Taxonomy" id="2588326"/>
    <lineage>
        <taxon>Eukaryota</taxon>
        <taxon>Fungi</taxon>
        <taxon>Dikarya</taxon>
        <taxon>Ascomycota</taxon>
        <taxon>Pezizomycotina</taxon>
        <taxon>Sordariomycetes</taxon>
        <taxon>Sordariomycetidae</taxon>
        <taxon>Sordariales</taxon>
        <taxon>Chaetomiaceae</taxon>
        <taxon>Parachaetomium</taxon>
    </lineage>
</organism>
<dbReference type="PANTHER" id="PTHR13878:SF91">
    <property type="entry name" value="FAD BINDING DOMAIN PROTEIN (AFU_ORTHOLOGUE AFUA_6G12070)-RELATED"/>
    <property type="match status" value="1"/>
</dbReference>
<comment type="similarity">
    <text evidence="1">Belongs to the oxygen-dependent FAD-linked oxidoreductase family.</text>
</comment>
<dbReference type="EMBL" id="MU854373">
    <property type="protein sequence ID" value="KAK4040634.1"/>
    <property type="molecule type" value="Genomic_DNA"/>
</dbReference>
<gene>
    <name evidence="6" type="ORF">C8A01DRAFT_46100</name>
</gene>
<dbReference type="Pfam" id="PF01565">
    <property type="entry name" value="FAD_binding_4"/>
    <property type="match status" value="1"/>
</dbReference>
<dbReference type="InterPro" id="IPR012951">
    <property type="entry name" value="BBE"/>
</dbReference>
<protein>
    <recommendedName>
        <fullName evidence="5">FAD-binding PCMH-type domain-containing protein</fullName>
    </recommendedName>
</protein>
<evidence type="ECO:0000313" key="6">
    <source>
        <dbReference type="EMBL" id="KAK4040634.1"/>
    </source>
</evidence>
<dbReference type="AlphaFoldDB" id="A0AAN6PKD0"/>
<keyword evidence="4" id="KW-0732">Signal</keyword>
<dbReference type="PROSITE" id="PS51387">
    <property type="entry name" value="FAD_PCMH"/>
    <property type="match status" value="1"/>
</dbReference>
<evidence type="ECO:0000313" key="7">
    <source>
        <dbReference type="Proteomes" id="UP001303115"/>
    </source>
</evidence>
<dbReference type="PANTHER" id="PTHR13878">
    <property type="entry name" value="GULONOLACTONE OXIDASE"/>
    <property type="match status" value="1"/>
</dbReference>
<evidence type="ECO:0000256" key="2">
    <source>
        <dbReference type="ARBA" id="ARBA00023002"/>
    </source>
</evidence>
<dbReference type="InterPro" id="IPR036318">
    <property type="entry name" value="FAD-bd_PCMH-like_sf"/>
</dbReference>
<dbReference type="GO" id="GO:0016491">
    <property type="term" value="F:oxidoreductase activity"/>
    <property type="evidence" value="ECO:0007669"/>
    <property type="project" value="UniProtKB-KW"/>
</dbReference>
<name>A0AAN6PKD0_9PEZI</name>
<comment type="caution">
    <text evidence="6">The sequence shown here is derived from an EMBL/GenBank/DDBJ whole genome shotgun (WGS) entry which is preliminary data.</text>
</comment>
<accession>A0AAN6PKD0</accession>
<dbReference type="InterPro" id="IPR050432">
    <property type="entry name" value="FAD-linked_Oxidoreductases_BP"/>
</dbReference>
<evidence type="ECO:0000256" key="3">
    <source>
        <dbReference type="SAM" id="MobiDB-lite"/>
    </source>
</evidence>
<evidence type="ECO:0000256" key="4">
    <source>
        <dbReference type="SAM" id="SignalP"/>
    </source>
</evidence>
<dbReference type="Gene3D" id="3.30.465.10">
    <property type="match status" value="2"/>
</dbReference>
<dbReference type="SUPFAM" id="SSF56176">
    <property type="entry name" value="FAD-binding/transporter-associated domain-like"/>
    <property type="match status" value="1"/>
</dbReference>
<feature type="chain" id="PRO_5042943472" description="FAD-binding PCMH-type domain-containing protein" evidence="4">
    <location>
        <begin position="19"/>
        <end position="624"/>
    </location>
</feature>